<feature type="region of interest" description="Disordered" evidence="1">
    <location>
        <begin position="84"/>
        <end position="167"/>
    </location>
</feature>
<feature type="compositionally biased region" description="Basic and acidic residues" evidence="1">
    <location>
        <begin position="84"/>
        <end position="104"/>
    </location>
</feature>
<reference evidence="2" key="1">
    <citation type="journal article" date="2022" name="Viruses">
        <title>Isolation of novel Xanthomonas phages for the plant pathogens X. translucens and X. campestris.</title>
        <authorList>
            <person name="Erdrich S.H."/>
            <person name="Sharma V."/>
            <person name="Schurr U."/>
            <person name="Arsova B."/>
            <person name="Frunzke J."/>
        </authorList>
    </citation>
    <scope>NUCLEOTIDE SEQUENCE</scope>
</reference>
<evidence type="ECO:0000313" key="2">
    <source>
        <dbReference type="EMBL" id="URA07136.1"/>
    </source>
</evidence>
<protein>
    <submittedName>
        <fullName evidence="2">Uncharacterized protein</fullName>
    </submittedName>
</protein>
<gene>
    <name evidence="2" type="ORF">Mallos_BL60028</name>
</gene>
<proteinExistence type="predicted"/>
<sequence length="224" mass="23837">MTTIVQQKQETKNQRFVLVGPHTGKTINVNGHPFVDGEYTFQGPAHQVESLAKIFKRYSALPVEQAEAYQLDYIKANGSEDERKTAAEYEADKAKQLEEQRKTEGAPVTGDPVTGQPAADGVTHAQALDQQSGQAPGSEDPTSDGSGSGVGSQAHDANPTTDPVKPTLEEAIGSLDPEVDAHWTSNNLPAIDTLSELTGKAVTRAEVNAVADGYTRAKARAAKQ</sequence>
<evidence type="ECO:0000313" key="3">
    <source>
        <dbReference type="Proteomes" id="UP001056460"/>
    </source>
</evidence>
<dbReference type="Proteomes" id="UP001056460">
    <property type="component" value="Segment"/>
</dbReference>
<dbReference type="EMBL" id="ON189047">
    <property type="protein sequence ID" value="URA07136.1"/>
    <property type="molecule type" value="Genomic_DNA"/>
</dbReference>
<accession>A0A9E7J5E6</accession>
<name>A0A9E7J5E6_9CAUD</name>
<organism evidence="2 3">
    <name type="scientific">Xanthomonas phage Mallos</name>
    <dbReference type="NCBI Taxonomy" id="2939131"/>
    <lineage>
        <taxon>Viruses</taxon>
        <taxon>Duplodnaviria</taxon>
        <taxon>Heunggongvirae</taxon>
        <taxon>Uroviricota</taxon>
        <taxon>Caudoviricetes</taxon>
        <taxon>Mesyanzhinovviridae</taxon>
        <taxon>Bradleyvirinae</taxon>
        <taxon>Mallosvirus</taxon>
        <taxon>Mallosvirus mallos</taxon>
    </lineage>
</organism>
<keyword evidence="3" id="KW-1185">Reference proteome</keyword>
<evidence type="ECO:0000256" key="1">
    <source>
        <dbReference type="SAM" id="MobiDB-lite"/>
    </source>
</evidence>